<evidence type="ECO:0000313" key="2">
    <source>
        <dbReference type="Proteomes" id="UP001518872"/>
    </source>
</evidence>
<proteinExistence type="predicted"/>
<dbReference type="NCBIfam" id="TIGR04113">
    <property type="entry name" value="cas_csx17"/>
    <property type="match status" value="1"/>
</dbReference>
<keyword evidence="2" id="KW-1185">Reference proteome</keyword>
<protein>
    <submittedName>
        <fullName evidence="1">Type I-U CRISPR-associated protein Csx17</fullName>
    </submittedName>
</protein>
<dbReference type="EMBL" id="JAFEUC010000008">
    <property type="protein sequence ID" value="MBM7078328.1"/>
    <property type="molecule type" value="Genomic_DNA"/>
</dbReference>
<gene>
    <name evidence="1" type="primary">csx17</name>
    <name evidence="1" type="ORF">JQX11_18560</name>
</gene>
<dbReference type="Proteomes" id="UP001518872">
    <property type="component" value="Unassembled WGS sequence"/>
</dbReference>
<comment type="caution">
    <text evidence="1">The sequence shown here is derived from an EMBL/GenBank/DDBJ whole genome shotgun (WGS) entry which is preliminary data.</text>
</comment>
<reference evidence="1 2" key="1">
    <citation type="submission" date="2021-02" db="EMBL/GenBank/DDBJ databases">
        <authorList>
            <person name="Ra J.-S."/>
        </authorList>
    </citation>
    <scope>NUCLEOTIDE SEQUENCE [LARGE SCALE GENOMIC DNA]</scope>
    <source>
        <strain evidence="1 2">MMS20-R1-14</strain>
    </source>
</reference>
<sequence>MTRHLMPGLRPVPLSAYLAGLGLFRVVAEQADPEATARWTAEGLVLATTVPDLTGWLVDEYVPTPVLSPWNEGSGFGAKDKTPKQALDALAAHPSPRLAPMRAALVTATRVGQQSRSSGWTKERTIRQFRNHAPDALLPWIDATVILVGNQSYFPPLLGTGGNDGRLEFSTTFHQRLLEVLPVKPADVARSVAHARDLITGQQSAPLSRATGGQFDPLSTGGPNSSPFGVADAIVNPWAFVLMVEGALFFASTAVRRHQHQVGRAAIPFTVASTADGTTSGAAGEESRGEIWAPLWERPFSLPEVTQLFADARAAWRGRPARRAVEFYAATRSLGVARGVTAFTRYGLHQRNGLSYFAVPLDRVTVQTRPEVRLVARLEDWVSWVRRDAHTGTVQDTLRRFDTAHLAYVRDDGTLPLARLLAAVTDLEQAVGRSSRTREKVPVRTPPSAGEFLTVLARANCPEIRVAVGVASTATLGGRGEARSMRHLLLPVDPDLRWRDAPLVAGFGLRPLRHVLADVLSWRCRTAPDEQDTTTFRGSPTFRRGIRVPDRDLHAFAVLGQLDEKALDLWLRACLALRWDGVDHEWTDPDEAFTPIPTLGLLHPLANGLAPGRRVDKDVPRWALGPDWAARLAAGHTVAVHADAARRLRQAGWLAVPAPARILVDGHALAAALVPRCRNPQRLLKRYLGIPTRPDEPTVAPHAPDLIKEMS</sequence>
<dbReference type="RefSeq" id="WP_204926205.1">
    <property type="nucleotide sequence ID" value="NZ_JAFEUC010000008.1"/>
</dbReference>
<accession>A0ABS2IVN4</accession>
<name>A0ABS2IVN4_9ACTN</name>
<dbReference type="InterPro" id="IPR026483">
    <property type="entry name" value="Cas_Csx17"/>
</dbReference>
<organism evidence="1 2">
    <name type="scientific">Micromonospora humida</name>
    <dbReference type="NCBI Taxonomy" id="2809018"/>
    <lineage>
        <taxon>Bacteria</taxon>
        <taxon>Bacillati</taxon>
        <taxon>Actinomycetota</taxon>
        <taxon>Actinomycetes</taxon>
        <taxon>Micromonosporales</taxon>
        <taxon>Micromonosporaceae</taxon>
        <taxon>Micromonospora</taxon>
    </lineage>
</organism>
<evidence type="ECO:0000313" key="1">
    <source>
        <dbReference type="EMBL" id="MBM7078328.1"/>
    </source>
</evidence>